<dbReference type="EMBL" id="JBHTMM010000025">
    <property type="protein sequence ID" value="MFD1308326.1"/>
    <property type="molecule type" value="Genomic_DNA"/>
</dbReference>
<proteinExistence type="predicted"/>
<accession>A0ABW3XGU6</accession>
<comment type="caution">
    <text evidence="2">The sequence shown here is derived from an EMBL/GenBank/DDBJ whole genome shotgun (WGS) entry which is preliminary data.</text>
</comment>
<reference evidence="3" key="1">
    <citation type="journal article" date="2019" name="Int. J. Syst. Evol. Microbiol.">
        <title>The Global Catalogue of Microorganisms (GCM) 10K type strain sequencing project: providing services to taxonomists for standard genome sequencing and annotation.</title>
        <authorList>
            <consortium name="The Broad Institute Genomics Platform"/>
            <consortium name="The Broad Institute Genome Sequencing Center for Infectious Disease"/>
            <person name="Wu L."/>
            <person name="Ma J."/>
        </authorList>
    </citation>
    <scope>NUCLEOTIDE SEQUENCE [LARGE SCALE GENOMIC DNA]</scope>
    <source>
        <strain evidence="3">CGMCC 4.7020</strain>
    </source>
</reference>
<feature type="signal peptide" evidence="1">
    <location>
        <begin position="1"/>
        <end position="33"/>
    </location>
</feature>
<evidence type="ECO:0000313" key="3">
    <source>
        <dbReference type="Proteomes" id="UP001597058"/>
    </source>
</evidence>
<evidence type="ECO:0000313" key="2">
    <source>
        <dbReference type="EMBL" id="MFD1308326.1"/>
    </source>
</evidence>
<dbReference type="Proteomes" id="UP001597058">
    <property type="component" value="Unassembled WGS sequence"/>
</dbReference>
<keyword evidence="3" id="KW-1185">Reference proteome</keyword>
<gene>
    <name evidence="2" type="ORF">ACFQ5X_20995</name>
</gene>
<sequence>MSVKNVKNKVLAAAAVVTLAGGLGAVGTLSASAATPECGASCIKIYSTKFGTSEQPNLVETVYRGVARVGQPTAMQPVSTQRAAGDIVGHRSGAVSDFYKDGLVSATVNKHYGSLHAVEVEYAPHGQRTGLCAGLAHTAYQDEGLTLQKCGVSAETVWIIDTADSPATASQGHFPLVSGSTRNFAHPYAMTFTHNAFQHSGHRHGGHRNMVPNQIRVDRLMGNPSHVPAGQLWGTTK</sequence>
<dbReference type="RefSeq" id="WP_381328501.1">
    <property type="nucleotide sequence ID" value="NZ_JBHTMM010000025.1"/>
</dbReference>
<organism evidence="2 3">
    <name type="scientific">Streptomyces kaempferi</name>
    <dbReference type="NCBI Taxonomy" id="333725"/>
    <lineage>
        <taxon>Bacteria</taxon>
        <taxon>Bacillati</taxon>
        <taxon>Actinomycetota</taxon>
        <taxon>Actinomycetes</taxon>
        <taxon>Kitasatosporales</taxon>
        <taxon>Streptomycetaceae</taxon>
        <taxon>Streptomyces</taxon>
    </lineage>
</organism>
<feature type="chain" id="PRO_5045575862" evidence="1">
    <location>
        <begin position="34"/>
        <end position="237"/>
    </location>
</feature>
<protein>
    <submittedName>
        <fullName evidence="2">Uncharacterized protein</fullName>
    </submittedName>
</protein>
<keyword evidence="1" id="KW-0732">Signal</keyword>
<evidence type="ECO:0000256" key="1">
    <source>
        <dbReference type="SAM" id="SignalP"/>
    </source>
</evidence>
<name>A0ABW3XGU6_9ACTN</name>